<organism evidence="1 2">
    <name type="scientific">Tripterygium wilfordii</name>
    <name type="common">Thunder God vine</name>
    <dbReference type="NCBI Taxonomy" id="458696"/>
    <lineage>
        <taxon>Eukaryota</taxon>
        <taxon>Viridiplantae</taxon>
        <taxon>Streptophyta</taxon>
        <taxon>Embryophyta</taxon>
        <taxon>Tracheophyta</taxon>
        <taxon>Spermatophyta</taxon>
        <taxon>Magnoliopsida</taxon>
        <taxon>eudicotyledons</taxon>
        <taxon>Gunneridae</taxon>
        <taxon>Pentapetalae</taxon>
        <taxon>rosids</taxon>
        <taxon>fabids</taxon>
        <taxon>Celastrales</taxon>
        <taxon>Celastraceae</taxon>
        <taxon>Tripterygium</taxon>
    </lineage>
</organism>
<comment type="caution">
    <text evidence="1">The sequence shown here is derived from an EMBL/GenBank/DDBJ whole genome shotgun (WGS) entry which is preliminary data.</text>
</comment>
<proteinExistence type="predicted"/>
<dbReference type="AlphaFoldDB" id="A0A7J7CQJ8"/>
<reference evidence="1 2" key="1">
    <citation type="journal article" date="2020" name="Nat. Commun.">
        <title>Genome of Tripterygium wilfordii and identification of cytochrome P450 involved in triptolide biosynthesis.</title>
        <authorList>
            <person name="Tu L."/>
            <person name="Su P."/>
            <person name="Zhang Z."/>
            <person name="Gao L."/>
            <person name="Wang J."/>
            <person name="Hu T."/>
            <person name="Zhou J."/>
            <person name="Zhang Y."/>
            <person name="Zhao Y."/>
            <person name="Liu Y."/>
            <person name="Song Y."/>
            <person name="Tong Y."/>
            <person name="Lu Y."/>
            <person name="Yang J."/>
            <person name="Xu C."/>
            <person name="Jia M."/>
            <person name="Peters R.J."/>
            <person name="Huang L."/>
            <person name="Gao W."/>
        </authorList>
    </citation>
    <scope>NUCLEOTIDE SEQUENCE [LARGE SCALE GENOMIC DNA]</scope>
    <source>
        <strain evidence="2">cv. XIE 37</strain>
        <tissue evidence="1">Leaf</tissue>
    </source>
</reference>
<name>A0A7J7CQJ8_TRIWF</name>
<dbReference type="Proteomes" id="UP000593562">
    <property type="component" value="Unassembled WGS sequence"/>
</dbReference>
<gene>
    <name evidence="1" type="ORF">HS088_TW14G00502</name>
</gene>
<accession>A0A7J7CQJ8</accession>
<sequence>MANAPSSRYSSSTPYFAIWQNQSVRFSFSTLAYQAIENGYLNLKAQARSQVVLLAQVRATVNADAKFRASIENCAVGTLSTWDACAAA</sequence>
<dbReference type="InParanoid" id="A0A7J7CQJ8"/>
<keyword evidence="2" id="KW-1185">Reference proteome</keyword>
<evidence type="ECO:0000313" key="2">
    <source>
        <dbReference type="Proteomes" id="UP000593562"/>
    </source>
</evidence>
<protein>
    <submittedName>
        <fullName evidence="1">Uncharacterized protein</fullName>
    </submittedName>
</protein>
<evidence type="ECO:0000313" key="1">
    <source>
        <dbReference type="EMBL" id="KAF5736360.1"/>
    </source>
</evidence>
<dbReference type="EMBL" id="JAAARO010000014">
    <property type="protein sequence ID" value="KAF5736360.1"/>
    <property type="molecule type" value="Genomic_DNA"/>
</dbReference>